<evidence type="ECO:0000313" key="1">
    <source>
        <dbReference type="EMBL" id="ABG00297.1"/>
    </source>
</evidence>
<reference evidence="1" key="1">
    <citation type="journal article" date="2004" name="Appl. Environ. Microbiol.">
        <title>Lactococcal plasmid pNP40 encodes a novel, temperature-sensitive restriction-modification system.</title>
        <authorList>
            <person name="O'Driscoll J."/>
            <person name="Glynn F."/>
            <person name="Cahalane O."/>
            <person name="O'Connell-Motherway M."/>
            <person name="Fitzgerald G.F."/>
            <person name="Van Sinderen D."/>
        </authorList>
    </citation>
    <scope>NUCLEOTIDE SEQUENCE</scope>
    <source>
        <plasmid evidence="1">pNP40</plasmid>
    </source>
</reference>
<accession>Q0GU28</accession>
<keyword evidence="1" id="KW-0614">Plasmid</keyword>
<reference evidence="1" key="2">
    <citation type="journal article" date="2006" name="J. Bacteriol.">
        <title>Sequence analysis of the lactococcal plasmid pNP40: a mobile replicon for coping with environmental hazards.</title>
        <authorList>
            <person name="O'Driscoll J."/>
            <person name="Glynn F."/>
            <person name="Fitzgerald G.F."/>
            <person name="van Sinderen D."/>
        </authorList>
    </citation>
    <scope>NUCLEOTIDE SEQUENCE</scope>
    <source>
        <plasmid evidence="1">pNP40</plasmid>
    </source>
</reference>
<name>Q0GU28_9LACT</name>
<dbReference type="AlphaFoldDB" id="Q0GU28"/>
<geneLocation type="plasmid" evidence="1">
    <name>pNP40</name>
</geneLocation>
<proteinExistence type="predicted"/>
<sequence>MINLKKSLSFSNTAAIFSPLIIDLFCKNYQSFFLFLSITKIVQLLLNFFNNKFIKEKIEGKKPPILFNYLKNASNIAITLQSISKLNLNELICKLTFITILLNYKFRMFYPTRLLNSIYFIIVILL</sequence>
<dbReference type="EMBL" id="DQ534432">
    <property type="protein sequence ID" value="ABG00297.1"/>
    <property type="molecule type" value="Genomic_DNA"/>
</dbReference>
<organism evidence="1">
    <name type="scientific">Lactococcus lactis</name>
    <dbReference type="NCBI Taxonomy" id="1358"/>
    <lineage>
        <taxon>Bacteria</taxon>
        <taxon>Bacillati</taxon>
        <taxon>Bacillota</taxon>
        <taxon>Bacilli</taxon>
        <taxon>Lactobacillales</taxon>
        <taxon>Streptococcaceae</taxon>
        <taxon>Lactococcus</taxon>
    </lineage>
</organism>
<protein>
    <submittedName>
        <fullName evidence="1">ORF15</fullName>
    </submittedName>
</protein>